<dbReference type="SUPFAM" id="SSF55781">
    <property type="entry name" value="GAF domain-like"/>
    <property type="match status" value="1"/>
</dbReference>
<sequence length="1104" mass="120257">MPLSGSAVSPLLSTAQGTVLEQDEVRSFHSQDGINEPIEAASARGTIHKRDKSSSAASLIAYAQLATYRFGCSRSFVIRFERGQANIIAEALPSLLLDGEGGVGVDEGHWQAKVLSLRLAEAHVVDTPNVIANSTRCVIRDLAQDNHYDNQEIRFFAAVPIHDVNKATIGAVCVVDKTPHLNFGDSEVASMQEIADLVACNIKDSSAEEHHLQAERLINGLTTFVSGQVVPELEQSYHFKRRPSYLPGIDDLSLSEKCSVGSPQYTHIQTPGTPPNQFFSRINGRRNSVTVIEGSTVSRSLSLLFSRASALLQKCMELDGVLFLDATRSNSRSSCSPSMSDLEILSKDGDSCINSPGLSSAGPWRERVCEPLGCASSGSANRCTSQYSISEGLLHDLFAAYPKGTILNTSTLVDCTSQKCGHGTDAKGSRHHAIILRLVQDLPEASSLLFLPMWNWNTSRWLAGALLWTCDSQRPFEQTDLFYVKAYGDAIVSEAAQMDWQATEKSKSDLLSSVSHELRSPLHGMLASVELLHTTDLQPAQQDMLTMIETCGLTLMDTLNYLLDFTKINNLTSADAKNDGDTETSLADLTCEFDLDTLVEDVADTLYAGHRSLINASQVAGRYLPSGPTLGIRSAKGTENATESNDLSVIVRVEPGDWKVRSIPGGWRRIVMNLLGNAFKFTKSGFIEVTLARKIERTGGTKRVYAHFTITDTGCGISPEYLEHRLFHPFTQENILTEGVGLGLSIVDRIVTNAGGQIDVKSTVGAGTQFDVYLPVEFVDTLEEGASEQEQPQSVSVSRVSLIGLNVFSNMQKSSRRLSVDAKRRLSVRSALSNAILSQPGWTVSFADTLSQAKGDIGIIEESSLAEMAELEQITTDLKALVILGQYGSSLSVDPATKDLDVVYVPQPLTPRKIIGALHTLSSLPEASEQIGSADSMPHRQRSLSEAFALAKQTESPPVVEESVDEFRGSTPKASKTIDRHVLIVDDNDINIKILATFMRRIGCSYETANNGLVALEKYQQAQQAQRQFNYVLMDISMPVMDGIISTSKIREYEEENSLPRAAIMAVTGVASATMQQQAFAAGIDDYLVKPLSLRDLKRVMNIA</sequence>
<dbReference type="CDD" id="cd17546">
    <property type="entry name" value="REC_hyHK_CKI1_RcsC-like"/>
    <property type="match status" value="1"/>
</dbReference>
<dbReference type="InterPro" id="IPR029016">
    <property type="entry name" value="GAF-like_dom_sf"/>
</dbReference>
<dbReference type="Gene3D" id="3.40.50.2300">
    <property type="match status" value="1"/>
</dbReference>
<evidence type="ECO:0000259" key="4">
    <source>
        <dbReference type="PROSITE" id="PS50110"/>
    </source>
</evidence>
<reference evidence="6" key="1">
    <citation type="journal article" date="2018" name="Proc. Natl. Acad. Sci. U.S.A.">
        <title>Linking secondary metabolites to gene clusters through genome sequencing of six diverse Aspergillus species.</title>
        <authorList>
            <person name="Kaerboelling I."/>
            <person name="Vesth T.C."/>
            <person name="Frisvad J.C."/>
            <person name="Nybo J.L."/>
            <person name="Theobald S."/>
            <person name="Kuo A."/>
            <person name="Bowyer P."/>
            <person name="Matsuda Y."/>
            <person name="Mondo S."/>
            <person name="Lyhne E.K."/>
            <person name="Kogle M.E."/>
            <person name="Clum A."/>
            <person name="Lipzen A."/>
            <person name="Salamov A."/>
            <person name="Ngan C.Y."/>
            <person name="Daum C."/>
            <person name="Chiniquy J."/>
            <person name="Barry K."/>
            <person name="LaButti K."/>
            <person name="Haridas S."/>
            <person name="Simmons B.A."/>
            <person name="Magnuson J.K."/>
            <person name="Mortensen U.H."/>
            <person name="Larsen T.O."/>
            <person name="Grigoriev I.V."/>
            <person name="Baker S.E."/>
            <person name="Andersen M.R."/>
        </authorList>
    </citation>
    <scope>NUCLEOTIDE SEQUENCE [LARGE SCALE GENOMIC DNA]</scope>
    <source>
        <strain evidence="6">IBT 16806</strain>
    </source>
</reference>
<dbReference type="Gene3D" id="3.30.450.40">
    <property type="match status" value="1"/>
</dbReference>
<name>A0A2I1BUQ4_ASPN1</name>
<dbReference type="PRINTS" id="PR00344">
    <property type="entry name" value="BCTRLSENSOR"/>
</dbReference>
<comment type="caution">
    <text evidence="5">The sequence shown here is derived from an EMBL/GenBank/DDBJ whole genome shotgun (WGS) entry which is preliminary data.</text>
</comment>
<feature type="modified residue" description="4-aspartylphosphate" evidence="2">
    <location>
        <position position="1035"/>
    </location>
</feature>
<keyword evidence="5" id="KW-0808">Transferase</keyword>
<dbReference type="Pfam" id="PF02518">
    <property type="entry name" value="HATPase_c"/>
    <property type="match status" value="1"/>
</dbReference>
<keyword evidence="5" id="KW-0418">Kinase</keyword>
<gene>
    <name evidence="5" type="ORF">P174DRAFT_61702</name>
</gene>
<dbReference type="SUPFAM" id="SSF47384">
    <property type="entry name" value="Homodimeric domain of signal transducing histidine kinase"/>
    <property type="match status" value="1"/>
</dbReference>
<dbReference type="FunFam" id="1.10.287.130:FF:000023">
    <property type="entry name" value="Sensor histidine kinase/response regulator, putative"/>
    <property type="match status" value="1"/>
</dbReference>
<evidence type="ECO:0000259" key="3">
    <source>
        <dbReference type="PROSITE" id="PS50109"/>
    </source>
</evidence>
<dbReference type="GO" id="GO:0000155">
    <property type="term" value="F:phosphorelay sensor kinase activity"/>
    <property type="evidence" value="ECO:0007669"/>
    <property type="project" value="InterPro"/>
</dbReference>
<dbReference type="Gene3D" id="1.10.287.130">
    <property type="match status" value="1"/>
</dbReference>
<dbReference type="Pfam" id="PF00072">
    <property type="entry name" value="Response_reg"/>
    <property type="match status" value="1"/>
</dbReference>
<dbReference type="InterPro" id="IPR003594">
    <property type="entry name" value="HATPase_dom"/>
</dbReference>
<dbReference type="Proteomes" id="UP000234474">
    <property type="component" value="Unassembled WGS sequence"/>
</dbReference>
<dbReference type="STRING" id="1392255.A0A2I1BUQ4"/>
<keyword evidence="6" id="KW-1185">Reference proteome</keyword>
<dbReference type="OrthoDB" id="303614at2759"/>
<dbReference type="Gene3D" id="3.30.565.10">
    <property type="entry name" value="Histidine kinase-like ATPase, C-terminal domain"/>
    <property type="match status" value="1"/>
</dbReference>
<proteinExistence type="predicted"/>
<dbReference type="InterPro" id="IPR036097">
    <property type="entry name" value="HisK_dim/P_sf"/>
</dbReference>
<protein>
    <submittedName>
        <fullName evidence="5">Putative sensor histidine kinase/response regulator</fullName>
    </submittedName>
</protein>
<evidence type="ECO:0000313" key="6">
    <source>
        <dbReference type="Proteomes" id="UP000234474"/>
    </source>
</evidence>
<evidence type="ECO:0000313" key="5">
    <source>
        <dbReference type="EMBL" id="PKX89021.1"/>
    </source>
</evidence>
<dbReference type="InterPro" id="IPR005467">
    <property type="entry name" value="His_kinase_dom"/>
</dbReference>
<dbReference type="EMBL" id="MSZS01000011">
    <property type="protein sequence ID" value="PKX89021.1"/>
    <property type="molecule type" value="Genomic_DNA"/>
</dbReference>
<dbReference type="InterPro" id="IPR001789">
    <property type="entry name" value="Sig_transdc_resp-reg_receiver"/>
</dbReference>
<dbReference type="PANTHER" id="PTHR43719:SF11">
    <property type="entry name" value="HISTIDINE KINASE_RESPONSE REGULATOR, PUTATIVE-RELATED"/>
    <property type="match status" value="1"/>
</dbReference>
<dbReference type="SUPFAM" id="SSF55874">
    <property type="entry name" value="ATPase domain of HSP90 chaperone/DNA topoisomerase II/histidine kinase"/>
    <property type="match status" value="1"/>
</dbReference>
<keyword evidence="1 2" id="KW-0597">Phosphoprotein</keyword>
<feature type="domain" description="Response regulatory" evidence="4">
    <location>
        <begin position="981"/>
        <end position="1104"/>
    </location>
</feature>
<dbReference type="InterPro" id="IPR036890">
    <property type="entry name" value="HATPase_C_sf"/>
</dbReference>
<dbReference type="RefSeq" id="XP_024677616.1">
    <property type="nucleotide sequence ID" value="XM_024832407.1"/>
</dbReference>
<dbReference type="SMART" id="SM00388">
    <property type="entry name" value="HisKA"/>
    <property type="match status" value="1"/>
</dbReference>
<dbReference type="InterPro" id="IPR011006">
    <property type="entry name" value="CheY-like_superfamily"/>
</dbReference>
<dbReference type="Pfam" id="PF00512">
    <property type="entry name" value="HisKA"/>
    <property type="match status" value="1"/>
</dbReference>
<feature type="domain" description="Histidine kinase" evidence="3">
    <location>
        <begin position="513"/>
        <end position="778"/>
    </location>
</feature>
<evidence type="ECO:0000256" key="1">
    <source>
        <dbReference type="ARBA" id="ARBA00022553"/>
    </source>
</evidence>
<dbReference type="PANTHER" id="PTHR43719">
    <property type="entry name" value="TWO-COMPONENT HISTIDINE KINASE"/>
    <property type="match status" value="1"/>
</dbReference>
<dbReference type="SMART" id="SM00448">
    <property type="entry name" value="REC"/>
    <property type="match status" value="1"/>
</dbReference>
<dbReference type="SUPFAM" id="SSF52172">
    <property type="entry name" value="CheY-like"/>
    <property type="match status" value="1"/>
</dbReference>
<dbReference type="GeneID" id="36539744"/>
<dbReference type="CDD" id="cd00082">
    <property type="entry name" value="HisKA"/>
    <property type="match status" value="1"/>
</dbReference>
<dbReference type="InterPro" id="IPR050956">
    <property type="entry name" value="2C_system_His_kinase"/>
</dbReference>
<dbReference type="InterPro" id="IPR003661">
    <property type="entry name" value="HisK_dim/P_dom"/>
</dbReference>
<dbReference type="InterPro" id="IPR004358">
    <property type="entry name" value="Sig_transdc_His_kin-like_C"/>
</dbReference>
<dbReference type="OMA" id="KIGCSYE"/>
<evidence type="ECO:0000256" key="2">
    <source>
        <dbReference type="PROSITE-ProRule" id="PRU00169"/>
    </source>
</evidence>
<dbReference type="VEuPathDB" id="FungiDB:P174DRAFT_61702"/>
<organism evidence="5 6">
    <name type="scientific">Aspergillus novofumigatus (strain IBT 16806)</name>
    <dbReference type="NCBI Taxonomy" id="1392255"/>
    <lineage>
        <taxon>Eukaryota</taxon>
        <taxon>Fungi</taxon>
        <taxon>Dikarya</taxon>
        <taxon>Ascomycota</taxon>
        <taxon>Pezizomycotina</taxon>
        <taxon>Eurotiomycetes</taxon>
        <taxon>Eurotiomycetidae</taxon>
        <taxon>Eurotiales</taxon>
        <taxon>Aspergillaceae</taxon>
        <taxon>Aspergillus</taxon>
        <taxon>Aspergillus subgen. Fumigati</taxon>
    </lineage>
</organism>
<dbReference type="PROSITE" id="PS50109">
    <property type="entry name" value="HIS_KIN"/>
    <property type="match status" value="1"/>
</dbReference>
<accession>A0A2I1BUQ4</accession>
<dbReference type="PROSITE" id="PS50110">
    <property type="entry name" value="RESPONSE_REGULATORY"/>
    <property type="match status" value="1"/>
</dbReference>
<dbReference type="SMART" id="SM00387">
    <property type="entry name" value="HATPase_c"/>
    <property type="match status" value="1"/>
</dbReference>
<dbReference type="AlphaFoldDB" id="A0A2I1BUQ4"/>